<reference evidence="2 3" key="1">
    <citation type="submission" date="2019-08" db="EMBL/GenBank/DDBJ databases">
        <title>Genomes of Subsaximicrobium wynnwilliamsii strains.</title>
        <authorList>
            <person name="Bowman J.P."/>
        </authorList>
    </citation>
    <scope>NUCLEOTIDE SEQUENCE [LARGE SCALE GENOMIC DNA]</scope>
    <source>
        <strain evidence="2 3">2-80-2</strain>
    </source>
</reference>
<comment type="caution">
    <text evidence="2">The sequence shown here is derived from an EMBL/GenBank/DDBJ whole genome shotgun (WGS) entry which is preliminary data.</text>
</comment>
<keyword evidence="3" id="KW-1185">Reference proteome</keyword>
<protein>
    <submittedName>
        <fullName evidence="2">T9SS type A sorting domain-containing protein</fullName>
    </submittedName>
</protein>
<dbReference type="InterPro" id="IPR013783">
    <property type="entry name" value="Ig-like_fold"/>
</dbReference>
<evidence type="ECO:0000313" key="3">
    <source>
        <dbReference type="Proteomes" id="UP000321578"/>
    </source>
</evidence>
<name>A0A5C6ZCI8_9FLAO</name>
<dbReference type="NCBIfam" id="TIGR04183">
    <property type="entry name" value="Por_Secre_tail"/>
    <property type="match status" value="1"/>
</dbReference>
<dbReference type="Gene3D" id="2.60.40.10">
    <property type="entry name" value="Immunoglobulins"/>
    <property type="match status" value="1"/>
</dbReference>
<accession>A0A5C6ZCI8</accession>
<evidence type="ECO:0000256" key="1">
    <source>
        <dbReference type="ARBA" id="ARBA00022729"/>
    </source>
</evidence>
<dbReference type="OrthoDB" id="1652165at2"/>
<dbReference type="Proteomes" id="UP000321578">
    <property type="component" value="Unassembled WGS sequence"/>
</dbReference>
<evidence type="ECO:0000313" key="2">
    <source>
        <dbReference type="EMBL" id="TXD87134.1"/>
    </source>
</evidence>
<sequence length="1064" mass="114655">MIMNSKITYQTFLKFKGLTIILLLLSTTGLIAQTVTNVFPTRVTTKSTIIVSGAGFTSGTTVNLTGIAINNFSVVNANEIKFEVSFTGSADVVANLIVGGTDSNIDIEYVAPTPKTLRNGPTSNVTKVTEIFTTYNGFWRSSQWKADPNNQDLKPNTRHDLLAFTYDGVTYSTGVDDALLTTNGVAFSTQLFYAYTTNGVDGITQSQNYIAMADLIDGQENEGNTITSPEILGATIYDVLIDGVNGLDIGTGVTNFNQTSDVQFYSSGGQLGAINDDIPDFLISQIASAGSTDIYYYADSQENVVGRPIKLTILQENESDGDALLAEWRLDLYNLTSGTNYGVATPQSLAFSNSEERPLRMAAFTFENFEITPANIEAINNINMVAGGTADLAFLAYNRGSFDIKTPVVTQFPVSRNVCKIPSAADITLVATAAVSGGATGNPEEDLSYQWFKYNDPIPGATSNSYTISGAVNLEDLALYRLKVTNDFGALIVPATITQGGTPVFWNGTDWELPPAYTAAGITTVADEERGLVFTENYNQAGDLEGCDCTVPAGNQVIIPSGSTLKLYNTVKVANGASLTIKDNANLIQTKEVSTNANTGNIRVEREATDLHENDFVFWSSPVNGFDVSGITSPYASTAFQWDVNAANTEGTVGDWVPTSGVMTAAEGYVVQVPTEYVASGFTATFLGVPRNGTIAVEVSKSVGNTQPSLETRHWNLLGNPYPSAINADQLLDENGNLEGHVRLWSHDTEISNSSNPFYTGVVYNYDNDYVTYNATGATPPNTFEGNIASGQGFYVQVLESAAATSNVTFSNALRYDANEEAYDNSTFFRNTDASAAAMDDTDKELIWLSLVDASNVSSSALVGYVNGATEGKDRLYDTYSEDAAFSLFSLIGSSKMNIQGRSLPFSAEDTVPLGANIPQDGTYSIGIDMLQGATFVGQEQGIYLEDSLLDLEHDLRASPYSFTAEAGTISNRFALKYVAAPLSVNDNTYADTFAFVIHNELQIKSAVSIKAVQIYDISGKNLKSYAPERNTTHFKDEFQFSKGVYLAVITLDNEVKLTKKLIN</sequence>
<proteinExistence type="predicted"/>
<gene>
    <name evidence="2" type="ORF">ESY86_18075</name>
</gene>
<keyword evidence="1" id="KW-0732">Signal</keyword>
<dbReference type="EMBL" id="VORO01000029">
    <property type="protein sequence ID" value="TXD87134.1"/>
    <property type="molecule type" value="Genomic_DNA"/>
</dbReference>
<dbReference type="AlphaFoldDB" id="A0A5C6ZCI8"/>
<organism evidence="2 3">
    <name type="scientific">Subsaximicrobium wynnwilliamsii</name>
    <dbReference type="NCBI Taxonomy" id="291179"/>
    <lineage>
        <taxon>Bacteria</taxon>
        <taxon>Pseudomonadati</taxon>
        <taxon>Bacteroidota</taxon>
        <taxon>Flavobacteriia</taxon>
        <taxon>Flavobacteriales</taxon>
        <taxon>Flavobacteriaceae</taxon>
        <taxon>Subsaximicrobium</taxon>
    </lineage>
</organism>
<dbReference type="InterPro" id="IPR026444">
    <property type="entry name" value="Secre_tail"/>
</dbReference>